<accession>A0A1X7TFE0</accession>
<sequence length="51" mass="5549">MELNLSMFAANVLEAAGQFAGSASRMIIARRTVPWPLPPLQQIDAPPIQTE</sequence>
<name>A0A1X7TFE0_AMPQE</name>
<dbReference type="AlphaFoldDB" id="A0A1X7TFE0"/>
<dbReference type="EnsemblMetazoa" id="Aqu2.1.13238_001">
    <property type="protein sequence ID" value="Aqu2.1.13238_001"/>
    <property type="gene ID" value="Aqu2.1.13238"/>
</dbReference>
<reference evidence="1" key="1">
    <citation type="submission" date="2017-05" db="UniProtKB">
        <authorList>
            <consortium name="EnsemblMetazoa"/>
        </authorList>
    </citation>
    <scope>IDENTIFICATION</scope>
</reference>
<dbReference type="InParanoid" id="A0A1X7TFE0"/>
<evidence type="ECO:0000313" key="1">
    <source>
        <dbReference type="EnsemblMetazoa" id="Aqu2.1.13238_001"/>
    </source>
</evidence>
<proteinExistence type="predicted"/>
<organism evidence="1">
    <name type="scientific">Amphimedon queenslandica</name>
    <name type="common">Sponge</name>
    <dbReference type="NCBI Taxonomy" id="400682"/>
    <lineage>
        <taxon>Eukaryota</taxon>
        <taxon>Metazoa</taxon>
        <taxon>Porifera</taxon>
        <taxon>Demospongiae</taxon>
        <taxon>Heteroscleromorpha</taxon>
        <taxon>Haplosclerida</taxon>
        <taxon>Niphatidae</taxon>
        <taxon>Amphimedon</taxon>
    </lineage>
</organism>
<protein>
    <submittedName>
        <fullName evidence="1">Uncharacterized protein</fullName>
    </submittedName>
</protein>